<dbReference type="PANTHER" id="PTHR43133">
    <property type="entry name" value="RNA POLYMERASE ECF-TYPE SIGMA FACTO"/>
    <property type="match status" value="1"/>
</dbReference>
<comment type="similarity">
    <text evidence="1 7">Belongs to the sigma-70 factor family. ECF subfamily.</text>
</comment>
<evidence type="ECO:0000313" key="12">
    <source>
        <dbReference type="Proteomes" id="UP000680865"/>
    </source>
</evidence>
<evidence type="ECO:0000256" key="7">
    <source>
        <dbReference type="RuleBase" id="RU000716"/>
    </source>
</evidence>
<dbReference type="InterPro" id="IPR013325">
    <property type="entry name" value="RNA_pol_sigma_r2"/>
</dbReference>
<keyword evidence="4 7" id="KW-0731">Sigma factor</keyword>
<sequence length="354" mass="39382">MQDFDEPVFAQLTENHRYELQVHCYRMLGSFDDSEDLVQETFLRAWNKRDTFEGRSSARAWLYRIATNACLDFLAHHSRKPQSHSIEGRAAGAGQAPPHLSWLQPYPDRLLSLAAPSNAEPDAAAVAKETIELAFLVAIQHLPPRQRAVLILRDVLGYPAGDIADVLDVSVPAVNSALQRARLTLKKHLPPRREEWRPTEDPTVAERRLLQRYMQVMEWSDADAIAEAMTELVAEDVRVTMPPHPIWFVGRESFIGGMRVSLDPESPGYVGEWRCVPTRANTQLAVAQYLRAPGDDAFRAQVVNVLRLQAGMIAEITAFGDGIFPALGLPAVLDEQNTAPAYSSEPIVAGRTDG</sequence>
<dbReference type="SUPFAM" id="SSF54427">
    <property type="entry name" value="NTF2-like"/>
    <property type="match status" value="1"/>
</dbReference>
<dbReference type="Gene3D" id="3.10.450.50">
    <property type="match status" value="1"/>
</dbReference>
<evidence type="ECO:0000256" key="5">
    <source>
        <dbReference type="ARBA" id="ARBA00023125"/>
    </source>
</evidence>
<dbReference type="PROSITE" id="PS01063">
    <property type="entry name" value="SIGMA70_ECF"/>
    <property type="match status" value="1"/>
</dbReference>
<keyword evidence="6 7" id="KW-0804">Transcription</keyword>
<dbReference type="SUPFAM" id="SSF88659">
    <property type="entry name" value="Sigma3 and sigma4 domains of RNA polymerase sigma factors"/>
    <property type="match status" value="1"/>
</dbReference>
<dbReference type="InterPro" id="IPR013249">
    <property type="entry name" value="RNA_pol_sigma70_r4_t2"/>
</dbReference>
<protein>
    <recommendedName>
        <fullName evidence="7">RNA polymerase sigma factor</fullName>
    </recommendedName>
</protein>
<keyword evidence="3 7" id="KW-0805">Transcription regulation</keyword>
<dbReference type="Gene3D" id="1.10.10.10">
    <property type="entry name" value="Winged helix-like DNA-binding domain superfamily/Winged helix DNA-binding domain"/>
    <property type="match status" value="1"/>
</dbReference>
<dbReference type="Proteomes" id="UP000680865">
    <property type="component" value="Unassembled WGS sequence"/>
</dbReference>
<dbReference type="GO" id="GO:0006352">
    <property type="term" value="P:DNA-templated transcription initiation"/>
    <property type="evidence" value="ECO:0007669"/>
    <property type="project" value="InterPro"/>
</dbReference>
<dbReference type="InterPro" id="IPR014284">
    <property type="entry name" value="RNA_pol_sigma-70_dom"/>
</dbReference>
<accession>A0A919SA99</accession>
<dbReference type="AlphaFoldDB" id="A0A919SA99"/>
<dbReference type="CDD" id="cd06171">
    <property type="entry name" value="Sigma70_r4"/>
    <property type="match status" value="1"/>
</dbReference>
<evidence type="ECO:0000256" key="3">
    <source>
        <dbReference type="ARBA" id="ARBA00023015"/>
    </source>
</evidence>
<dbReference type="InterPro" id="IPR013324">
    <property type="entry name" value="RNA_pol_sigma_r3/r4-like"/>
</dbReference>
<dbReference type="NCBIfam" id="NF006089">
    <property type="entry name" value="PRK08241.1"/>
    <property type="match status" value="1"/>
</dbReference>
<evidence type="ECO:0000313" key="11">
    <source>
        <dbReference type="EMBL" id="GIM67735.1"/>
    </source>
</evidence>
<dbReference type="InterPro" id="IPR000838">
    <property type="entry name" value="RNA_pol_sigma70_ECF_CS"/>
</dbReference>
<dbReference type="InterPro" id="IPR032710">
    <property type="entry name" value="NTF2-like_dom_sf"/>
</dbReference>
<dbReference type="GO" id="GO:0016987">
    <property type="term" value="F:sigma factor activity"/>
    <property type="evidence" value="ECO:0007669"/>
    <property type="project" value="UniProtKB-KW"/>
</dbReference>
<reference evidence="11" key="1">
    <citation type="submission" date="2021-03" db="EMBL/GenBank/DDBJ databases">
        <title>Whole genome shotgun sequence of Actinoplanes consettensis NBRC 14913.</title>
        <authorList>
            <person name="Komaki H."/>
            <person name="Tamura T."/>
        </authorList>
    </citation>
    <scope>NUCLEOTIDE SEQUENCE</scope>
    <source>
        <strain evidence="11">NBRC 14913</strain>
    </source>
</reference>
<proteinExistence type="inferred from homology"/>
<comment type="subunit">
    <text evidence="2">Interacts transiently with the RNA polymerase catalytic core formed by RpoA, RpoB, RpoC and RpoZ (2 alpha, 1 beta, 1 beta' and 1 omega subunit) to form the RNA polymerase holoenzyme that can initiate transcription.</text>
</comment>
<dbReference type="Pfam" id="PF08281">
    <property type="entry name" value="Sigma70_r4_2"/>
    <property type="match status" value="1"/>
</dbReference>
<comment type="caution">
    <text evidence="11">The sequence shown here is derived from an EMBL/GenBank/DDBJ whole genome shotgun (WGS) entry which is preliminary data.</text>
</comment>
<evidence type="ECO:0000259" key="9">
    <source>
        <dbReference type="Pfam" id="PF08281"/>
    </source>
</evidence>
<keyword evidence="12" id="KW-1185">Reference proteome</keyword>
<dbReference type="EMBL" id="BOQP01000004">
    <property type="protein sequence ID" value="GIM67735.1"/>
    <property type="molecule type" value="Genomic_DNA"/>
</dbReference>
<dbReference type="NCBIfam" id="TIGR02960">
    <property type="entry name" value="SigX5"/>
    <property type="match status" value="1"/>
</dbReference>
<keyword evidence="5 7" id="KW-0238">DNA-binding</keyword>
<evidence type="ECO:0000259" key="8">
    <source>
        <dbReference type="Pfam" id="PF04542"/>
    </source>
</evidence>
<dbReference type="InterPro" id="IPR007627">
    <property type="entry name" value="RNA_pol_sigma70_r2"/>
</dbReference>
<dbReference type="PANTHER" id="PTHR43133:SF65">
    <property type="entry name" value="ECF RNA POLYMERASE SIGMA FACTOR SIGG"/>
    <property type="match status" value="1"/>
</dbReference>
<evidence type="ECO:0000256" key="1">
    <source>
        <dbReference type="ARBA" id="ARBA00010641"/>
    </source>
</evidence>
<dbReference type="InterPro" id="IPR039425">
    <property type="entry name" value="RNA_pol_sigma-70-like"/>
</dbReference>
<evidence type="ECO:0000256" key="2">
    <source>
        <dbReference type="ARBA" id="ARBA00011344"/>
    </source>
</evidence>
<dbReference type="Gene3D" id="1.10.1740.10">
    <property type="match status" value="1"/>
</dbReference>
<evidence type="ECO:0000256" key="6">
    <source>
        <dbReference type="ARBA" id="ARBA00023163"/>
    </source>
</evidence>
<dbReference type="SUPFAM" id="SSF88946">
    <property type="entry name" value="Sigma2 domain of RNA polymerase sigma factors"/>
    <property type="match status" value="1"/>
</dbReference>
<gene>
    <name evidence="11" type="primary">rpoE_2</name>
    <name evidence="11" type="ORF">Aco04nite_07580</name>
</gene>
<dbReference type="InterPro" id="IPR037401">
    <property type="entry name" value="SnoaL-like"/>
</dbReference>
<name>A0A919SA99_9ACTN</name>
<dbReference type="NCBIfam" id="TIGR02937">
    <property type="entry name" value="sigma70-ECF"/>
    <property type="match status" value="1"/>
</dbReference>
<organism evidence="11 12">
    <name type="scientific">Winogradskya consettensis</name>
    <dbReference type="NCBI Taxonomy" id="113560"/>
    <lineage>
        <taxon>Bacteria</taxon>
        <taxon>Bacillati</taxon>
        <taxon>Actinomycetota</taxon>
        <taxon>Actinomycetes</taxon>
        <taxon>Micromonosporales</taxon>
        <taxon>Micromonosporaceae</taxon>
        <taxon>Winogradskya</taxon>
    </lineage>
</organism>
<dbReference type="GO" id="GO:0003677">
    <property type="term" value="F:DNA binding"/>
    <property type="evidence" value="ECO:0007669"/>
    <property type="project" value="UniProtKB-KW"/>
</dbReference>
<evidence type="ECO:0000259" key="10">
    <source>
        <dbReference type="Pfam" id="PF12680"/>
    </source>
</evidence>
<dbReference type="Pfam" id="PF12680">
    <property type="entry name" value="SnoaL_2"/>
    <property type="match status" value="1"/>
</dbReference>
<feature type="domain" description="RNA polymerase sigma factor 70 region 4 type 2" evidence="9">
    <location>
        <begin position="134"/>
        <end position="185"/>
    </location>
</feature>
<dbReference type="GO" id="GO:0006950">
    <property type="term" value="P:response to stress"/>
    <property type="evidence" value="ECO:0007669"/>
    <property type="project" value="UniProtKB-ARBA"/>
</dbReference>
<dbReference type="Pfam" id="PF04542">
    <property type="entry name" value="Sigma70_r2"/>
    <property type="match status" value="1"/>
</dbReference>
<evidence type="ECO:0000256" key="4">
    <source>
        <dbReference type="ARBA" id="ARBA00023082"/>
    </source>
</evidence>
<dbReference type="InterPro" id="IPR014305">
    <property type="entry name" value="RNA_pol_sigma-G_actinobac"/>
</dbReference>
<feature type="domain" description="RNA polymerase sigma-70 region 2" evidence="8">
    <location>
        <begin position="20"/>
        <end position="79"/>
    </location>
</feature>
<feature type="domain" description="SnoaL-like" evidence="10">
    <location>
        <begin position="211"/>
        <end position="316"/>
    </location>
</feature>
<dbReference type="InterPro" id="IPR036388">
    <property type="entry name" value="WH-like_DNA-bd_sf"/>
</dbReference>